<reference evidence="2" key="2">
    <citation type="journal article" date="2024" name="Nature">
        <title>Anoxygenic phototroph of the Chloroflexota uses a type I reaction centre.</title>
        <authorList>
            <person name="Tsuji J.M."/>
            <person name="Shaw N.A."/>
            <person name="Nagashima S."/>
            <person name="Venkiteswaran J.J."/>
            <person name="Schiff S.L."/>
            <person name="Watanabe T."/>
            <person name="Fukui M."/>
            <person name="Hanada S."/>
            <person name="Tank M."/>
            <person name="Neufeld J.D."/>
        </authorList>
    </citation>
    <scope>NUCLEOTIDE SEQUENCE</scope>
    <source>
        <strain evidence="2">L227-S17</strain>
    </source>
</reference>
<protein>
    <submittedName>
        <fullName evidence="1">Uncharacterized protein</fullName>
    </submittedName>
</protein>
<proteinExistence type="predicted"/>
<evidence type="ECO:0000313" key="1">
    <source>
        <dbReference type="EMBL" id="NWJ44987.1"/>
    </source>
</evidence>
<gene>
    <name evidence="1" type="ORF">HXX08_03825</name>
    <name evidence="2" type="ORF">OZ401_000113</name>
</gene>
<organism evidence="1 3">
    <name type="scientific">Candidatus Chlorohelix allophototropha</name>
    <dbReference type="NCBI Taxonomy" id="3003348"/>
    <lineage>
        <taxon>Bacteria</taxon>
        <taxon>Bacillati</taxon>
        <taxon>Chloroflexota</taxon>
        <taxon>Chloroflexia</taxon>
        <taxon>Candidatus Chloroheliales</taxon>
        <taxon>Candidatus Chloroheliaceae</taxon>
        <taxon>Candidatus Chlorohelix</taxon>
    </lineage>
</organism>
<reference evidence="1 3" key="1">
    <citation type="submission" date="2020-06" db="EMBL/GenBank/DDBJ databases">
        <title>Anoxygenic phototrophic Chloroflexota member uses a Type I reaction center.</title>
        <authorList>
            <person name="Tsuji J.M."/>
            <person name="Shaw N.A."/>
            <person name="Nagashima S."/>
            <person name="Venkiteswaran J."/>
            <person name="Schiff S.L."/>
            <person name="Hanada S."/>
            <person name="Tank M."/>
            <person name="Neufeld J.D."/>
        </authorList>
    </citation>
    <scope>NUCLEOTIDE SEQUENCE [LARGE SCALE GENOMIC DNA]</scope>
    <source>
        <strain evidence="1">L227-S17</strain>
    </source>
</reference>
<dbReference type="Proteomes" id="UP000521676">
    <property type="component" value="Unassembled WGS sequence"/>
</dbReference>
<dbReference type="EMBL" id="CP128399">
    <property type="protein sequence ID" value="WJW66868.1"/>
    <property type="molecule type" value="Genomic_DNA"/>
</dbReference>
<keyword evidence="4" id="KW-1185">Reference proteome</keyword>
<dbReference type="EMBL" id="JACATZ010000001">
    <property type="protein sequence ID" value="NWJ44987.1"/>
    <property type="molecule type" value="Genomic_DNA"/>
</dbReference>
<evidence type="ECO:0000313" key="3">
    <source>
        <dbReference type="Proteomes" id="UP000521676"/>
    </source>
</evidence>
<evidence type="ECO:0000313" key="2">
    <source>
        <dbReference type="EMBL" id="WJW66868.1"/>
    </source>
</evidence>
<evidence type="ECO:0000313" key="4">
    <source>
        <dbReference type="Proteomes" id="UP001431572"/>
    </source>
</evidence>
<accession>A0A8T7LVS2</accession>
<name>A0A8T7LVS2_9CHLR</name>
<dbReference type="RefSeq" id="WP_341468761.1">
    <property type="nucleotide sequence ID" value="NZ_CP128399.1"/>
</dbReference>
<dbReference type="AlphaFoldDB" id="A0A8T7LVS2"/>
<dbReference type="Proteomes" id="UP001431572">
    <property type="component" value="Chromosome 1"/>
</dbReference>
<sequence>MSRAPLDMVHEVGYNALEFGNYGKPPSSRQVDEQTFFKRESADPTIRMAVQAKPRFVSNWGLIFFIRKSSLPA</sequence>